<dbReference type="Gene3D" id="1.20.1560.10">
    <property type="entry name" value="ABC transporter type 1, transmembrane domain"/>
    <property type="match status" value="1"/>
</dbReference>
<dbReference type="SUPFAM" id="SSF90123">
    <property type="entry name" value="ABC transporter transmembrane region"/>
    <property type="match status" value="1"/>
</dbReference>
<feature type="domain" description="ABC transmembrane type-1" evidence="9">
    <location>
        <begin position="42"/>
        <end position="324"/>
    </location>
</feature>
<evidence type="ECO:0000256" key="2">
    <source>
        <dbReference type="ARBA" id="ARBA00022692"/>
    </source>
</evidence>
<dbReference type="PROSITE" id="PS50929">
    <property type="entry name" value="ABC_TM1F"/>
    <property type="match status" value="1"/>
</dbReference>
<gene>
    <name evidence="10" type="ORF">JOE69_001526</name>
</gene>
<keyword evidence="2 7" id="KW-0812">Transmembrane</keyword>
<dbReference type="InterPro" id="IPR036640">
    <property type="entry name" value="ABC1_TM_sf"/>
</dbReference>
<dbReference type="InterPro" id="IPR003439">
    <property type="entry name" value="ABC_transporter-like_ATP-bd"/>
</dbReference>
<keyword evidence="11" id="KW-1185">Reference proteome</keyword>
<protein>
    <submittedName>
        <fullName evidence="10">ATP-binding cassette subfamily C protein</fullName>
    </submittedName>
</protein>
<dbReference type="Pfam" id="PF00005">
    <property type="entry name" value="ABC_tran"/>
    <property type="match status" value="1"/>
</dbReference>
<dbReference type="PANTHER" id="PTHR24221:SF654">
    <property type="entry name" value="ATP-BINDING CASSETTE SUB-FAMILY B MEMBER 6"/>
    <property type="match status" value="1"/>
</dbReference>
<evidence type="ECO:0000256" key="7">
    <source>
        <dbReference type="SAM" id="Phobius"/>
    </source>
</evidence>
<feature type="transmembrane region" description="Helical" evidence="7">
    <location>
        <begin position="42"/>
        <end position="66"/>
    </location>
</feature>
<comment type="subcellular location">
    <subcellularLocation>
        <location evidence="1">Cell membrane</location>
        <topology evidence="1">Multi-pass membrane protein</topology>
    </subcellularLocation>
</comment>
<dbReference type="CDD" id="cd07346">
    <property type="entry name" value="ABC_6TM_exporters"/>
    <property type="match status" value="1"/>
</dbReference>
<feature type="transmembrane region" description="Helical" evidence="7">
    <location>
        <begin position="157"/>
        <end position="175"/>
    </location>
</feature>
<proteinExistence type="predicted"/>
<organism evidence="10 11">
    <name type="scientific">Arthrobacter russicus</name>
    <dbReference type="NCBI Taxonomy" id="172040"/>
    <lineage>
        <taxon>Bacteria</taxon>
        <taxon>Bacillati</taxon>
        <taxon>Actinomycetota</taxon>
        <taxon>Actinomycetes</taxon>
        <taxon>Micrococcales</taxon>
        <taxon>Micrococcaceae</taxon>
        <taxon>Arthrobacter</taxon>
    </lineage>
</organism>
<dbReference type="InterPro" id="IPR027417">
    <property type="entry name" value="P-loop_NTPase"/>
</dbReference>
<dbReference type="Gene3D" id="3.40.50.300">
    <property type="entry name" value="P-loop containing nucleotide triphosphate hydrolases"/>
    <property type="match status" value="1"/>
</dbReference>
<feature type="transmembrane region" description="Helical" evidence="7">
    <location>
        <begin position="78"/>
        <end position="104"/>
    </location>
</feature>
<evidence type="ECO:0000313" key="11">
    <source>
        <dbReference type="Proteomes" id="UP001185069"/>
    </source>
</evidence>
<sequence>MTDPKTAPPVPDREQSLLPRASGRAAAAELLRLAKPWAGSGVLAVLSLLLASLATLAVPLGVGAMVDVVTGNRPQEAMFWALGALLGAAALGGVCTWLGGTFVARFSEGALARLRQKVIGHLMRIRLVRIERAGLGDVVSRVSADVERVSSAAKSGVTQFVSATFTIVLTLFGLAALDYRFALAGLVAVPLQLWTLWRYLKKSAPIYAEQRVAEGARAQEILQSQYGRSTIDAFGVAEVFLGRIGASSRRTVDLERSVVRVLTVFFGRLNAAEFVGLGCILATGFWLYSAGEVSLGACSAAALFFAQLFNPINLALGLFDVVQQAGSALTRLVGVLSVPIAEAPQRPVPGAALVGPVAAKAISVRDLVVSYRPGHPVLHAVSTEIGIGEHVAVVGSSGAGKSTLGSAINGDREAESGQILIGGVPLSDLAPDELRSSVASVSQKTHVFSGTLAEDLRLVKPRASDEELHAALCEVGAGPWVAELPAGLATLVGAGGQQLSAVQEQQLALARIALIDPGIVVLDEATAEDTANSRSLEQAAARLIAGKTAVVIAHRLSQAAAADRIIVMAEGRIVQDGTHEELLAEPGRYRGLWDAWTASGVESA</sequence>
<evidence type="ECO:0000256" key="1">
    <source>
        <dbReference type="ARBA" id="ARBA00004651"/>
    </source>
</evidence>
<reference evidence="10 11" key="1">
    <citation type="submission" date="2023-07" db="EMBL/GenBank/DDBJ databases">
        <title>Sequencing the genomes of 1000 actinobacteria strains.</title>
        <authorList>
            <person name="Klenk H.-P."/>
        </authorList>
    </citation>
    <scope>NUCLEOTIDE SEQUENCE [LARGE SCALE GENOMIC DNA]</scope>
    <source>
        <strain evidence="10 11">DSM 14555</strain>
    </source>
</reference>
<dbReference type="RefSeq" id="WP_309797477.1">
    <property type="nucleotide sequence ID" value="NZ_BAAAHY010000001.1"/>
</dbReference>
<dbReference type="Pfam" id="PF00664">
    <property type="entry name" value="ABC_membrane"/>
    <property type="match status" value="1"/>
</dbReference>
<keyword evidence="5 7" id="KW-1133">Transmembrane helix</keyword>
<evidence type="ECO:0000313" key="10">
    <source>
        <dbReference type="EMBL" id="MDR6269288.1"/>
    </source>
</evidence>
<keyword evidence="4 10" id="KW-0067">ATP-binding</keyword>
<feature type="domain" description="ABC transporter" evidence="8">
    <location>
        <begin position="362"/>
        <end position="595"/>
    </location>
</feature>
<dbReference type="PANTHER" id="PTHR24221">
    <property type="entry name" value="ATP-BINDING CASSETTE SUB-FAMILY B"/>
    <property type="match status" value="1"/>
</dbReference>
<feature type="transmembrane region" description="Helical" evidence="7">
    <location>
        <begin position="269"/>
        <end position="288"/>
    </location>
</feature>
<dbReference type="InterPro" id="IPR011527">
    <property type="entry name" value="ABC1_TM_dom"/>
</dbReference>
<dbReference type="InterPro" id="IPR003593">
    <property type="entry name" value="AAA+_ATPase"/>
</dbReference>
<dbReference type="EMBL" id="JAVDQF010000001">
    <property type="protein sequence ID" value="MDR6269288.1"/>
    <property type="molecule type" value="Genomic_DNA"/>
</dbReference>
<dbReference type="InterPro" id="IPR039421">
    <property type="entry name" value="Type_1_exporter"/>
</dbReference>
<dbReference type="PROSITE" id="PS50893">
    <property type="entry name" value="ABC_TRANSPORTER_2"/>
    <property type="match status" value="1"/>
</dbReference>
<name>A0ABU1JA32_9MICC</name>
<evidence type="ECO:0000256" key="5">
    <source>
        <dbReference type="ARBA" id="ARBA00022989"/>
    </source>
</evidence>
<evidence type="ECO:0000256" key="3">
    <source>
        <dbReference type="ARBA" id="ARBA00022741"/>
    </source>
</evidence>
<dbReference type="Proteomes" id="UP001185069">
    <property type="component" value="Unassembled WGS sequence"/>
</dbReference>
<dbReference type="SMART" id="SM00382">
    <property type="entry name" value="AAA"/>
    <property type="match status" value="1"/>
</dbReference>
<feature type="transmembrane region" description="Helical" evidence="7">
    <location>
        <begin position="181"/>
        <end position="200"/>
    </location>
</feature>
<keyword evidence="3" id="KW-0547">Nucleotide-binding</keyword>
<dbReference type="GO" id="GO:0005524">
    <property type="term" value="F:ATP binding"/>
    <property type="evidence" value="ECO:0007669"/>
    <property type="project" value="UniProtKB-KW"/>
</dbReference>
<keyword evidence="6 7" id="KW-0472">Membrane</keyword>
<accession>A0ABU1JA32</accession>
<evidence type="ECO:0000256" key="6">
    <source>
        <dbReference type="ARBA" id="ARBA00023136"/>
    </source>
</evidence>
<evidence type="ECO:0000259" key="8">
    <source>
        <dbReference type="PROSITE" id="PS50893"/>
    </source>
</evidence>
<evidence type="ECO:0000256" key="4">
    <source>
        <dbReference type="ARBA" id="ARBA00022840"/>
    </source>
</evidence>
<comment type="caution">
    <text evidence="10">The sequence shown here is derived from an EMBL/GenBank/DDBJ whole genome shotgun (WGS) entry which is preliminary data.</text>
</comment>
<evidence type="ECO:0000259" key="9">
    <source>
        <dbReference type="PROSITE" id="PS50929"/>
    </source>
</evidence>
<dbReference type="SUPFAM" id="SSF52540">
    <property type="entry name" value="P-loop containing nucleoside triphosphate hydrolases"/>
    <property type="match status" value="1"/>
</dbReference>